<dbReference type="EMBL" id="CALSDN010000023">
    <property type="protein sequence ID" value="CAH6723924.1"/>
    <property type="molecule type" value="Genomic_DNA"/>
</dbReference>
<evidence type="ECO:0000313" key="1">
    <source>
        <dbReference type="EMBL" id="CAH6723924.1"/>
    </source>
</evidence>
<proteinExistence type="predicted"/>
<reference evidence="1" key="1">
    <citation type="submission" date="2022-06" db="EMBL/GenBank/DDBJ databases">
        <authorList>
            <person name="Legras J.-L."/>
            <person name="Devillers H."/>
            <person name="Grondin C."/>
        </authorList>
    </citation>
    <scope>NUCLEOTIDE SEQUENCE</scope>
    <source>
        <strain evidence="1">CLIB 1444</strain>
    </source>
</reference>
<evidence type="ECO:0000313" key="2">
    <source>
        <dbReference type="Proteomes" id="UP001152531"/>
    </source>
</evidence>
<protein>
    <submittedName>
        <fullName evidence="1">Uncharacterized protein</fullName>
    </submittedName>
</protein>
<keyword evidence="2" id="KW-1185">Reference proteome</keyword>
<sequence length="539" mass="62347">MDKKFNIILGSSSRSRNGCANCKRSKKKCDEAFPSCGLCSKRKLECRYEIFRSAKIKKVKKGSESVGDKGVMEELENHFDLRDRKGSIEVTDNKEPVIHTVGDVIGHKDEKIQIDNKDMIQNVGETIDHKEIDMIDLGISPGALTRHSPTFSDMMDVPFDFTIQPTSTFNLYLDESGMQFLRYFETTVTKLLTFDSKSSNYFLKTFLPMSLTEESISHALACWGGVFKEKKGLEDSKVKKHLDKSFTLIRSVNQNTNFDLYLLFCFYQIMIGIHVCAGDVINWYKMFETCSVMIRRNGGIGNLLKRFNHSNDCKWFISNHEYHDILNSRAFRYGTHFPIQEYNQLNFFDYGIDPFQGCHNTIILLLGEVLNEKTHLPSLTLQQIWDKFNSLWVKIDNCEPNEYQLNLLDEEDKIIHLNCCKAFKIATKIVLLTYFKKLPPQALDIQLLVIEGLELIEILKTSKCVTSITFPSLIVGINVVGVEREVFKMLLEQIYSFYTVGNLRRVKELIEMYWERTEGEKWVDFVDIVDDLGWELSFC</sequence>
<organism evidence="1 2">
    <name type="scientific">[Candida] jaroonii</name>
    <dbReference type="NCBI Taxonomy" id="467808"/>
    <lineage>
        <taxon>Eukaryota</taxon>
        <taxon>Fungi</taxon>
        <taxon>Dikarya</taxon>
        <taxon>Ascomycota</taxon>
        <taxon>Saccharomycotina</taxon>
        <taxon>Pichiomycetes</taxon>
        <taxon>Debaryomycetaceae</taxon>
        <taxon>Yamadazyma</taxon>
    </lineage>
</organism>
<accession>A0ACA9YFQ5</accession>
<dbReference type="Proteomes" id="UP001152531">
    <property type="component" value="Unassembled WGS sequence"/>
</dbReference>
<comment type="caution">
    <text evidence="1">The sequence shown here is derived from an EMBL/GenBank/DDBJ whole genome shotgun (WGS) entry which is preliminary data.</text>
</comment>
<gene>
    <name evidence="1" type="ORF">CLIB1444_23S00518</name>
</gene>
<name>A0ACA9YFQ5_9ASCO</name>